<dbReference type="InterPro" id="IPR012341">
    <property type="entry name" value="6hp_glycosidase-like_sf"/>
</dbReference>
<keyword evidence="6" id="KW-1185">Reference proteome</keyword>
<evidence type="ECO:0000256" key="1">
    <source>
        <dbReference type="ARBA" id="ARBA00001470"/>
    </source>
</evidence>
<protein>
    <recommendedName>
        <fullName evidence="4">Cellobiose 2-epimerase</fullName>
        <shortName evidence="4">CE</shortName>
        <ecNumber evidence="4">5.1.3.11</ecNumber>
    </recommendedName>
</protein>
<reference evidence="5 6" key="1">
    <citation type="submission" date="2024-04" db="EMBL/GenBank/DDBJ databases">
        <title>whole genome sequencing of Lutimonas vermicola strain IMCC1616.</title>
        <authorList>
            <person name="Bae S.S."/>
        </authorList>
    </citation>
    <scope>NUCLEOTIDE SEQUENCE [LARGE SCALE GENOMIC DNA]</scope>
    <source>
        <strain evidence="5 6">IMCC1616</strain>
    </source>
</reference>
<evidence type="ECO:0000256" key="3">
    <source>
        <dbReference type="ARBA" id="ARBA00023235"/>
    </source>
</evidence>
<dbReference type="Gene3D" id="1.50.10.10">
    <property type="match status" value="1"/>
</dbReference>
<dbReference type="EMBL" id="JBCDNA010000002">
    <property type="protein sequence ID" value="MEL4455784.1"/>
    <property type="molecule type" value="Genomic_DNA"/>
</dbReference>
<comment type="similarity">
    <text evidence="4">Belongs to the cellobiose 2-epimerase family.</text>
</comment>
<dbReference type="PANTHER" id="PTHR15108">
    <property type="entry name" value="N-ACYLGLUCOSAMINE-2-EPIMERASE"/>
    <property type="match status" value="1"/>
</dbReference>
<comment type="function">
    <text evidence="4">Catalyzes the reversible epimerization of cellobiose to 4-O-beta-D-glucopyranosyl-D-mannose (Glc-Man).</text>
</comment>
<evidence type="ECO:0000313" key="6">
    <source>
        <dbReference type="Proteomes" id="UP001474120"/>
    </source>
</evidence>
<dbReference type="Proteomes" id="UP001474120">
    <property type="component" value="Unassembled WGS sequence"/>
</dbReference>
<dbReference type="SUPFAM" id="SSF48208">
    <property type="entry name" value="Six-hairpin glycosidases"/>
    <property type="match status" value="1"/>
</dbReference>
<dbReference type="Pfam" id="PF07221">
    <property type="entry name" value="GlcNAc_2-epim"/>
    <property type="match status" value="1"/>
</dbReference>
<comment type="caution">
    <text evidence="5">The sequence shown here is derived from an EMBL/GenBank/DDBJ whole genome shotgun (WGS) entry which is preliminary data.</text>
</comment>
<dbReference type="InterPro" id="IPR008928">
    <property type="entry name" value="6-hairpin_glycosidase_sf"/>
</dbReference>
<evidence type="ECO:0000256" key="2">
    <source>
        <dbReference type="ARBA" id="ARBA00008558"/>
    </source>
</evidence>
<dbReference type="HAMAP" id="MF_00929">
    <property type="entry name" value="Cellobiose_2_epim"/>
    <property type="match status" value="1"/>
</dbReference>
<comment type="similarity">
    <text evidence="2">Belongs to the N-acylglucosamine 2-epimerase family.</text>
</comment>
<keyword evidence="3 4" id="KW-0413">Isomerase</keyword>
<proteinExistence type="inferred from homology"/>
<sequence>MTNADTNRNLNEILVHLQSDFSKELTNLLEFWATKCIDETHGGFIGKMDHFGQIDPKASKGCILNTRILWTFSAAYRTTGKDSYRLLAAQAYDYVRQYFWDPVNGGLYWDLDVTGTPISTKKQAYAQGFGLYAFSEFYRATGNEESLSYAKELYAILETKFWESKFGGYVEALTDDWKAMDDVRLSEKDLNTPKSMNTHLHILEPYTNLYRVWPDEKLKTSIASLLQIFCQKIFNSNTNHLKLFFSLDWKSQFEEVSFGHDIEAAWLMNEASMAINKGAIEGRVHSITRLLVEATKKEGLDKDGSIFYERHGALLDKHKHWWCQAEGMVGFMDAFELDGNKSYIQEVELLWTFIKYFIKDEKNGEWFWRVDEHNQPINSEDKVGFWKGPYHNGRALMELIERIDKQIQVF</sequence>
<dbReference type="InterPro" id="IPR010819">
    <property type="entry name" value="AGE/CE"/>
</dbReference>
<accession>A0ABU9L071</accession>
<evidence type="ECO:0000256" key="4">
    <source>
        <dbReference type="HAMAP-Rule" id="MF_00929"/>
    </source>
</evidence>
<dbReference type="InterPro" id="IPR028584">
    <property type="entry name" value="Cellobiose_2_epim"/>
</dbReference>
<gene>
    <name evidence="5" type="ORF">AABB81_07745</name>
</gene>
<dbReference type="RefSeq" id="WP_342159737.1">
    <property type="nucleotide sequence ID" value="NZ_JBCDNA010000002.1"/>
</dbReference>
<name>A0ABU9L071_9FLAO</name>
<evidence type="ECO:0000313" key="5">
    <source>
        <dbReference type="EMBL" id="MEL4455784.1"/>
    </source>
</evidence>
<organism evidence="5 6">
    <name type="scientific">Lutimonas vermicola</name>
    <dbReference type="NCBI Taxonomy" id="414288"/>
    <lineage>
        <taxon>Bacteria</taxon>
        <taxon>Pseudomonadati</taxon>
        <taxon>Bacteroidota</taxon>
        <taxon>Flavobacteriia</taxon>
        <taxon>Flavobacteriales</taxon>
        <taxon>Flavobacteriaceae</taxon>
        <taxon>Lutimonas</taxon>
    </lineage>
</organism>
<comment type="catalytic activity">
    <reaction evidence="1 4">
        <text>D-cellobiose = beta-D-glucosyl-(1-&gt;4)-D-mannopyranose</text>
        <dbReference type="Rhea" id="RHEA:23384"/>
        <dbReference type="ChEBI" id="CHEBI:17057"/>
        <dbReference type="ChEBI" id="CHEBI:47931"/>
        <dbReference type="EC" id="5.1.3.11"/>
    </reaction>
</comment>
<dbReference type="EC" id="5.1.3.11" evidence="4"/>